<dbReference type="Gene3D" id="3.40.50.12780">
    <property type="entry name" value="N-terminal domain of ligase-like"/>
    <property type="match status" value="1"/>
</dbReference>
<comment type="caution">
    <text evidence="5">The sequence shown here is derived from an EMBL/GenBank/DDBJ whole genome shotgun (WGS) entry which is preliminary data.</text>
</comment>
<evidence type="ECO:0000259" key="3">
    <source>
        <dbReference type="Pfam" id="PF00501"/>
    </source>
</evidence>
<evidence type="ECO:0000313" key="6">
    <source>
        <dbReference type="Proteomes" id="UP000776650"/>
    </source>
</evidence>
<comment type="similarity">
    <text evidence="1">Belongs to the ATP-dependent AMP-binding enzyme family.</text>
</comment>
<dbReference type="InterPro" id="IPR000873">
    <property type="entry name" value="AMP-dep_synth/lig_dom"/>
</dbReference>
<name>A0A921F5W5_9ACTN</name>
<dbReference type="PROSITE" id="PS00455">
    <property type="entry name" value="AMP_BINDING"/>
    <property type="match status" value="1"/>
</dbReference>
<dbReference type="InterPro" id="IPR045851">
    <property type="entry name" value="AMP-bd_C_sf"/>
</dbReference>
<dbReference type="PANTHER" id="PTHR43767:SF7">
    <property type="entry name" value="MEDIUM_LONG-CHAIN-FATTY-ACID--COA LIGASE FADD8"/>
    <property type="match status" value="1"/>
</dbReference>
<dbReference type="AlphaFoldDB" id="A0A921F5W5"/>
<reference evidence="5" key="2">
    <citation type="submission" date="2021-09" db="EMBL/GenBank/DDBJ databases">
        <authorList>
            <person name="Gilroy R."/>
        </authorList>
    </citation>
    <scope>NUCLEOTIDE SEQUENCE</scope>
    <source>
        <strain evidence="5">ChiGjej1B1-18357</strain>
    </source>
</reference>
<dbReference type="NCBIfam" id="NF006182">
    <property type="entry name" value="PRK08316.1"/>
    <property type="match status" value="1"/>
</dbReference>
<protein>
    <submittedName>
        <fullName evidence="5">AMP-binding protein</fullName>
    </submittedName>
</protein>
<dbReference type="SUPFAM" id="SSF56801">
    <property type="entry name" value="Acetyl-CoA synthetase-like"/>
    <property type="match status" value="1"/>
</dbReference>
<proteinExistence type="inferred from homology"/>
<dbReference type="Gene3D" id="3.30.300.30">
    <property type="match status" value="1"/>
</dbReference>
<feature type="domain" description="AMP-dependent synthetase/ligase" evidence="3">
    <location>
        <begin position="15"/>
        <end position="371"/>
    </location>
</feature>
<dbReference type="FunFam" id="3.30.300.30:FF:000008">
    <property type="entry name" value="2,3-dihydroxybenzoate-AMP ligase"/>
    <property type="match status" value="1"/>
</dbReference>
<dbReference type="InterPro" id="IPR025110">
    <property type="entry name" value="AMP-bd_C"/>
</dbReference>
<dbReference type="Proteomes" id="UP000776650">
    <property type="component" value="Unassembled WGS sequence"/>
</dbReference>
<gene>
    <name evidence="5" type="ORF">K8V11_06820</name>
</gene>
<accession>A0A921F5W5</accession>
<keyword evidence="2" id="KW-0436">Ligase</keyword>
<dbReference type="InterPro" id="IPR042099">
    <property type="entry name" value="ANL_N_sf"/>
</dbReference>
<dbReference type="RefSeq" id="WP_303911976.1">
    <property type="nucleotide sequence ID" value="NZ_DYXM01000126.1"/>
</dbReference>
<feature type="domain" description="AMP-binding enzyme C-terminal" evidence="4">
    <location>
        <begin position="421"/>
        <end position="497"/>
    </location>
</feature>
<dbReference type="InterPro" id="IPR050237">
    <property type="entry name" value="ATP-dep_AMP-bd_enzyme"/>
</dbReference>
<evidence type="ECO:0000313" key="5">
    <source>
        <dbReference type="EMBL" id="HJE90704.1"/>
    </source>
</evidence>
<evidence type="ECO:0000259" key="4">
    <source>
        <dbReference type="Pfam" id="PF13193"/>
    </source>
</evidence>
<sequence length="507" mass="55235">MPNLARANSVDALIRRAAARTPHAVALHFSDRSHTYAELDAAISRAAGRLLELGLEPGDRVAAYGTNSDAYAIAFFAASRAGLIHVPVNFALQGEELSYILADSGATALLVDAALRPHFDSVASDTSIQHVLDFREGPDSLLAQATTGDIPELTPPAGGDELVQLMYTSGTTSKPKGTMISHSGQIHHYLACLQALDYSADDRPLVCMPLYHTAAMHAFLVPYLAIGAEVFLHERPDIPVLLEAIERDSIGSMFLAPTVWVPLSNHPDLDSRDISSLKKAQYGASIMPTPVLQRLRAKYPELGFYNAFGQTEIGPVATVLRPEEHDERPASAGRPVLFVETRVIDAEGNDVAPGEQGEIVYRSPQLCLGYWNKPEATEDAFEGGWFHSGDLVVRDEQGYVTVVDRIKDVINTGGVLVASREVEEAIYGHDAVAEVAVVGMPHERWIEQVTAFVVVKDGADEPNEDEIIDFAAKHLASFKVPKQVIFVPQLPRNQSGKLLKRVLRDER</sequence>
<dbReference type="Pfam" id="PF13193">
    <property type="entry name" value="AMP-binding_C"/>
    <property type="match status" value="1"/>
</dbReference>
<dbReference type="EMBL" id="DYXM01000126">
    <property type="protein sequence ID" value="HJE90704.1"/>
    <property type="molecule type" value="Genomic_DNA"/>
</dbReference>
<evidence type="ECO:0000256" key="1">
    <source>
        <dbReference type="ARBA" id="ARBA00006432"/>
    </source>
</evidence>
<dbReference type="GO" id="GO:0016877">
    <property type="term" value="F:ligase activity, forming carbon-sulfur bonds"/>
    <property type="evidence" value="ECO:0007669"/>
    <property type="project" value="UniProtKB-ARBA"/>
</dbReference>
<evidence type="ECO:0000256" key="2">
    <source>
        <dbReference type="ARBA" id="ARBA00022598"/>
    </source>
</evidence>
<dbReference type="PANTHER" id="PTHR43767">
    <property type="entry name" value="LONG-CHAIN-FATTY-ACID--COA LIGASE"/>
    <property type="match status" value="1"/>
</dbReference>
<reference evidence="5" key="1">
    <citation type="journal article" date="2021" name="PeerJ">
        <title>Extensive microbial diversity within the chicken gut microbiome revealed by metagenomics and culture.</title>
        <authorList>
            <person name="Gilroy R."/>
            <person name="Ravi A."/>
            <person name="Getino M."/>
            <person name="Pursley I."/>
            <person name="Horton D.L."/>
            <person name="Alikhan N.F."/>
            <person name="Baker D."/>
            <person name="Gharbi K."/>
            <person name="Hall N."/>
            <person name="Watson M."/>
            <person name="Adriaenssens E.M."/>
            <person name="Foster-Nyarko E."/>
            <person name="Jarju S."/>
            <person name="Secka A."/>
            <person name="Antonio M."/>
            <person name="Oren A."/>
            <person name="Chaudhuri R.R."/>
            <person name="La Ragione R."/>
            <person name="Hildebrand F."/>
            <person name="Pallen M.J."/>
        </authorList>
    </citation>
    <scope>NUCLEOTIDE SEQUENCE</scope>
    <source>
        <strain evidence="5">ChiGjej1B1-18357</strain>
    </source>
</reference>
<dbReference type="Pfam" id="PF00501">
    <property type="entry name" value="AMP-binding"/>
    <property type="match status" value="1"/>
</dbReference>
<dbReference type="InterPro" id="IPR020845">
    <property type="entry name" value="AMP-binding_CS"/>
</dbReference>
<dbReference type="CDD" id="cd17631">
    <property type="entry name" value="FACL_FadD13-like"/>
    <property type="match status" value="1"/>
</dbReference>
<organism evidence="5 6">
    <name type="scientific">Dietzia timorensis</name>
    <dbReference type="NCBI Taxonomy" id="499555"/>
    <lineage>
        <taxon>Bacteria</taxon>
        <taxon>Bacillati</taxon>
        <taxon>Actinomycetota</taxon>
        <taxon>Actinomycetes</taxon>
        <taxon>Mycobacteriales</taxon>
        <taxon>Dietziaceae</taxon>
        <taxon>Dietzia</taxon>
    </lineage>
</organism>